<evidence type="ECO:0000313" key="3">
    <source>
        <dbReference type="Proteomes" id="UP000321248"/>
    </source>
</evidence>
<sequence>MDVLASIPTGAARSRDEGERYRWEEEDDALFRRDPDADDVDRIVDIKLDADTSFERVDARSARSESRLQAAEDRVGQGTAGDGSRQLRSGETARRDLRVLPLIDYLRHDILGGPCRTTHGGVHPLVLDPKLRVFHADVDLAELELHCLQSFPVESFEQLTMAEIEAVRASQPARPMVKLQWLCALVNGNGRLADHLDPGGRYWLSRFLELAKDYPQQYKVAAKLSQPRKINELAELTNSRIEEIYNVLNAFDAIGYLEWELRDRLRGVESPARAADEVPGPDGEAPEPKEPGGD</sequence>
<dbReference type="AlphaFoldDB" id="A0A5C8KW12"/>
<dbReference type="EMBL" id="VRTS01000001">
    <property type="protein sequence ID" value="TXK65999.1"/>
    <property type="molecule type" value="Genomic_DNA"/>
</dbReference>
<evidence type="ECO:0000313" key="2">
    <source>
        <dbReference type="EMBL" id="TXK65999.1"/>
    </source>
</evidence>
<dbReference type="Proteomes" id="UP000321248">
    <property type="component" value="Unassembled WGS sequence"/>
</dbReference>
<comment type="caution">
    <text evidence="2">The sequence shown here is derived from an EMBL/GenBank/DDBJ whole genome shotgun (WGS) entry which is preliminary data.</text>
</comment>
<feature type="region of interest" description="Disordered" evidence="1">
    <location>
        <begin position="1"/>
        <end position="20"/>
    </location>
</feature>
<accession>A0A5C8KW12</accession>
<dbReference type="RefSeq" id="WP_147890672.1">
    <property type="nucleotide sequence ID" value="NZ_VRTS01000001.1"/>
</dbReference>
<evidence type="ECO:0000256" key="1">
    <source>
        <dbReference type="SAM" id="MobiDB-lite"/>
    </source>
</evidence>
<organism evidence="2 3">
    <name type="scientific">Alkalisalibacterium limincola</name>
    <dbReference type="NCBI Taxonomy" id="2699169"/>
    <lineage>
        <taxon>Bacteria</taxon>
        <taxon>Pseudomonadati</taxon>
        <taxon>Pseudomonadota</taxon>
        <taxon>Gammaproteobacteria</taxon>
        <taxon>Lysobacterales</taxon>
        <taxon>Lysobacteraceae</taxon>
        <taxon>Alkalisalibacterium</taxon>
    </lineage>
</organism>
<dbReference type="OrthoDB" id="5947243at2"/>
<name>A0A5C8KW12_9GAMM</name>
<reference evidence="2 3" key="1">
    <citation type="submission" date="2019-08" db="EMBL/GenBank/DDBJ databases">
        <authorList>
            <person name="Karlyshev A.V."/>
        </authorList>
    </citation>
    <scope>NUCLEOTIDE SEQUENCE [LARGE SCALE GENOMIC DNA]</scope>
    <source>
        <strain evidence="2 3">Alg18-2.2</strain>
    </source>
</reference>
<feature type="compositionally biased region" description="Basic and acidic residues" evidence="1">
    <location>
        <begin position="61"/>
        <end position="75"/>
    </location>
</feature>
<protein>
    <submittedName>
        <fullName evidence="2">Uncharacterized protein</fullName>
    </submittedName>
</protein>
<keyword evidence="3" id="KW-1185">Reference proteome</keyword>
<feature type="region of interest" description="Disordered" evidence="1">
    <location>
        <begin position="61"/>
        <end position="90"/>
    </location>
</feature>
<feature type="region of interest" description="Disordered" evidence="1">
    <location>
        <begin position="271"/>
        <end position="294"/>
    </location>
</feature>
<proteinExistence type="predicted"/>
<gene>
    <name evidence="2" type="ORF">FU658_02775</name>
</gene>